<dbReference type="PANTHER" id="PTHR31996:SF2">
    <property type="entry name" value="COILED-COIL DOMAIN-CONTAINING PROTEIN 115"/>
    <property type="match status" value="1"/>
</dbReference>
<dbReference type="PANTHER" id="PTHR31996">
    <property type="entry name" value="COILED-COIL DOMAIN-CONTAINING PROTEIN 115"/>
    <property type="match status" value="1"/>
</dbReference>
<gene>
    <name evidence="2" type="ORF">WA026_005132</name>
</gene>
<sequence>MGSEMCSSYDEVCELLDRLSLDCLTLMEEDIKLKINLEKAMTEGENKLAKCRYIMGPNSVSILNIPLNSESDIEPNVSVESSHNSEENLGISYELITNKTEKSIDPVKWFGFLTPQYLSMAQSSYKNALKWAVEAVNVQNHLTEMFKKLQTLKEIKCNLVET</sequence>
<accession>A0AAW1UW35</accession>
<evidence type="ECO:0000313" key="3">
    <source>
        <dbReference type="Proteomes" id="UP001431783"/>
    </source>
</evidence>
<evidence type="ECO:0000313" key="2">
    <source>
        <dbReference type="EMBL" id="KAK9884177.1"/>
    </source>
</evidence>
<dbReference type="GO" id="GO:0070072">
    <property type="term" value="P:vacuolar proton-transporting V-type ATPase complex assembly"/>
    <property type="evidence" value="ECO:0007669"/>
    <property type="project" value="InterPro"/>
</dbReference>
<comment type="caution">
    <text evidence="2">The sequence shown here is derived from an EMBL/GenBank/DDBJ whole genome shotgun (WGS) entry which is preliminary data.</text>
</comment>
<dbReference type="EMBL" id="JARQZJ010000092">
    <property type="protein sequence ID" value="KAK9884177.1"/>
    <property type="molecule type" value="Genomic_DNA"/>
</dbReference>
<dbReference type="Gene3D" id="1.10.287.3240">
    <property type="match status" value="1"/>
</dbReference>
<organism evidence="2 3">
    <name type="scientific">Henosepilachna vigintioctopunctata</name>
    <dbReference type="NCBI Taxonomy" id="420089"/>
    <lineage>
        <taxon>Eukaryota</taxon>
        <taxon>Metazoa</taxon>
        <taxon>Ecdysozoa</taxon>
        <taxon>Arthropoda</taxon>
        <taxon>Hexapoda</taxon>
        <taxon>Insecta</taxon>
        <taxon>Pterygota</taxon>
        <taxon>Neoptera</taxon>
        <taxon>Endopterygota</taxon>
        <taxon>Coleoptera</taxon>
        <taxon>Polyphaga</taxon>
        <taxon>Cucujiformia</taxon>
        <taxon>Coccinelloidea</taxon>
        <taxon>Coccinellidae</taxon>
        <taxon>Epilachninae</taxon>
        <taxon>Epilachnini</taxon>
        <taxon>Henosepilachna</taxon>
    </lineage>
</organism>
<reference evidence="2 3" key="1">
    <citation type="submission" date="2023-03" db="EMBL/GenBank/DDBJ databases">
        <title>Genome insight into feeding habits of ladybird beetles.</title>
        <authorList>
            <person name="Li H.-S."/>
            <person name="Huang Y.-H."/>
            <person name="Pang H."/>
        </authorList>
    </citation>
    <scope>NUCLEOTIDE SEQUENCE [LARGE SCALE GENOMIC DNA]</scope>
    <source>
        <strain evidence="2">SYSU_2023b</strain>
        <tissue evidence="2">Whole body</tissue>
    </source>
</reference>
<dbReference type="AlphaFoldDB" id="A0AAW1UW35"/>
<evidence type="ECO:0000256" key="1">
    <source>
        <dbReference type="ARBA" id="ARBA00093634"/>
    </source>
</evidence>
<dbReference type="InterPro" id="IPR040357">
    <property type="entry name" value="Vma22/CCDC115"/>
</dbReference>
<protein>
    <recommendedName>
        <fullName evidence="1">Vacuolar ATPase assembly protein VMA22</fullName>
    </recommendedName>
</protein>
<dbReference type="GO" id="GO:0051082">
    <property type="term" value="F:unfolded protein binding"/>
    <property type="evidence" value="ECO:0007669"/>
    <property type="project" value="TreeGrafter"/>
</dbReference>
<name>A0AAW1UW35_9CUCU</name>
<dbReference type="Proteomes" id="UP001431783">
    <property type="component" value="Unassembled WGS sequence"/>
</dbReference>
<keyword evidence="3" id="KW-1185">Reference proteome</keyword>
<proteinExistence type="predicted"/>